<proteinExistence type="predicted"/>
<evidence type="ECO:0000313" key="9">
    <source>
        <dbReference type="Proteomes" id="UP001242995"/>
    </source>
</evidence>
<keyword evidence="8" id="KW-1185">Reference proteome</keyword>
<evidence type="ECO:0000313" key="6">
    <source>
        <dbReference type="EMBL" id="MDP9907280.1"/>
    </source>
</evidence>
<organism evidence="6 9">
    <name type="scientific">Arthrobacter bambusae</name>
    <dbReference type="NCBI Taxonomy" id="1338426"/>
    <lineage>
        <taxon>Bacteria</taxon>
        <taxon>Bacillati</taxon>
        <taxon>Actinomycetota</taxon>
        <taxon>Actinomycetes</taxon>
        <taxon>Micrococcales</taxon>
        <taxon>Micrococcaceae</taxon>
        <taxon>Arthrobacter</taxon>
    </lineage>
</organism>
<evidence type="ECO:0000313" key="7">
    <source>
        <dbReference type="EMBL" id="MDQ0182750.1"/>
    </source>
</evidence>
<dbReference type="RefSeq" id="WP_284988857.1">
    <property type="nucleotide sequence ID" value="NZ_JAUSRG010000019.1"/>
</dbReference>
<dbReference type="AlphaFoldDB" id="A0AAW8DHL8"/>
<dbReference type="Pfam" id="PF13564">
    <property type="entry name" value="DoxX_2"/>
    <property type="match status" value="1"/>
</dbReference>
<dbReference type="EMBL" id="JAUSRG010000019">
    <property type="protein sequence ID" value="MDP9907280.1"/>
    <property type="molecule type" value="Genomic_DNA"/>
</dbReference>
<dbReference type="InterPro" id="IPR032808">
    <property type="entry name" value="DoxX"/>
</dbReference>
<comment type="subcellular location">
    <subcellularLocation>
        <location evidence="1">Membrane</location>
        <topology evidence="1">Multi-pass membrane protein</topology>
    </subcellularLocation>
</comment>
<keyword evidence="3 5" id="KW-1133">Transmembrane helix</keyword>
<evidence type="ECO:0000256" key="3">
    <source>
        <dbReference type="ARBA" id="ARBA00022989"/>
    </source>
</evidence>
<keyword evidence="2 5" id="KW-0812">Transmembrane</keyword>
<evidence type="ECO:0000313" key="8">
    <source>
        <dbReference type="Proteomes" id="UP001230951"/>
    </source>
</evidence>
<feature type="transmembrane region" description="Helical" evidence="5">
    <location>
        <begin position="103"/>
        <end position="120"/>
    </location>
</feature>
<gene>
    <name evidence="6" type="ORF">J2S90_004271</name>
    <name evidence="7" type="ORF">J2S93_004206</name>
</gene>
<dbReference type="Proteomes" id="UP001242995">
    <property type="component" value="Unassembled WGS sequence"/>
</dbReference>
<name>A0AAW8DHL8_9MICC</name>
<dbReference type="EMBL" id="JAUSTF010000015">
    <property type="protein sequence ID" value="MDQ0182750.1"/>
    <property type="molecule type" value="Genomic_DNA"/>
</dbReference>
<comment type="caution">
    <text evidence="6">The sequence shown here is derived from an EMBL/GenBank/DDBJ whole genome shotgun (WGS) entry which is preliminary data.</text>
</comment>
<evidence type="ECO:0000256" key="4">
    <source>
        <dbReference type="ARBA" id="ARBA00023136"/>
    </source>
</evidence>
<evidence type="ECO:0000256" key="1">
    <source>
        <dbReference type="ARBA" id="ARBA00004141"/>
    </source>
</evidence>
<feature type="transmembrane region" description="Helical" evidence="5">
    <location>
        <begin position="69"/>
        <end position="91"/>
    </location>
</feature>
<protein>
    <submittedName>
        <fullName evidence="6">Membrane protein YphA (DoxX/SURF4 family)</fullName>
    </submittedName>
</protein>
<keyword evidence="4 5" id="KW-0472">Membrane</keyword>
<reference evidence="6 8" key="1">
    <citation type="submission" date="2023-07" db="EMBL/GenBank/DDBJ databases">
        <title>Sorghum-associated microbial communities from plants grown in Nebraska, USA.</title>
        <authorList>
            <person name="Schachtman D."/>
        </authorList>
    </citation>
    <scope>NUCLEOTIDE SEQUENCE</scope>
    <source>
        <strain evidence="6">DS1006</strain>
        <strain evidence="7 8">DS1016</strain>
    </source>
</reference>
<evidence type="ECO:0000256" key="2">
    <source>
        <dbReference type="ARBA" id="ARBA00022692"/>
    </source>
</evidence>
<accession>A0AAW8DHL8</accession>
<evidence type="ECO:0000256" key="5">
    <source>
        <dbReference type="SAM" id="Phobius"/>
    </source>
</evidence>
<dbReference type="GO" id="GO:0016020">
    <property type="term" value="C:membrane"/>
    <property type="evidence" value="ECO:0007669"/>
    <property type="project" value="UniProtKB-SubCell"/>
</dbReference>
<sequence>MLIVLWLLNAALALAFLAAGLQKAIRSQKALAAAGMGWTIDAPPSGVKILGLLEVAGSLGLVLPLATGVAAFLAPAAAVGLTLMMCGATLFHLKRGETPLPSAILGVATAASAVIGFITLP</sequence>
<dbReference type="Proteomes" id="UP001230951">
    <property type="component" value="Unassembled WGS sequence"/>
</dbReference>